<dbReference type="EMBL" id="JAQSIP010000002">
    <property type="protein sequence ID" value="MDD0837928.1"/>
    <property type="molecule type" value="Genomic_DNA"/>
</dbReference>
<dbReference type="Proteomes" id="UP001528673">
    <property type="component" value="Unassembled WGS sequence"/>
</dbReference>
<gene>
    <name evidence="2" type="ORF">PSQ40_05020</name>
</gene>
<organism evidence="2 3">
    <name type="scientific">Curvibacter cyanobacteriorum</name>
    <dbReference type="NCBI Taxonomy" id="3026422"/>
    <lineage>
        <taxon>Bacteria</taxon>
        <taxon>Pseudomonadati</taxon>
        <taxon>Pseudomonadota</taxon>
        <taxon>Betaproteobacteria</taxon>
        <taxon>Burkholderiales</taxon>
        <taxon>Comamonadaceae</taxon>
        <taxon>Curvibacter</taxon>
    </lineage>
</organism>
<dbReference type="RefSeq" id="WP_273949916.1">
    <property type="nucleotide sequence ID" value="NZ_JAQSIP010000002.1"/>
</dbReference>
<dbReference type="NCBIfam" id="NF032893">
    <property type="entry name" value="tail-700"/>
    <property type="match status" value="1"/>
</dbReference>
<feature type="compositionally biased region" description="Basic and acidic residues" evidence="1">
    <location>
        <begin position="149"/>
        <end position="164"/>
    </location>
</feature>
<name>A0ABT5MVT4_9BURK</name>
<keyword evidence="3" id="KW-1185">Reference proteome</keyword>
<protein>
    <submittedName>
        <fullName evidence="2">PLxRFG domain-containing protein</fullName>
    </submittedName>
</protein>
<evidence type="ECO:0000313" key="3">
    <source>
        <dbReference type="Proteomes" id="UP001528673"/>
    </source>
</evidence>
<accession>A0ABT5MVT4</accession>
<sequence length="164" mass="17991">MTGDIGNAALTIAPKAASNLAKGVDMLNAGAYRDAKGYNVIQTTPGEAFSKALGFQPGSVAKIQEANAIHQREKNFYAINAAEIRAKWARGIFEKDPDMVAEARDALADWNEKNPDQRISPNMPAIMKKVREMGKSKDQRIADTAPKAMRAEMRRENAQVREGM</sequence>
<reference evidence="2 3" key="1">
    <citation type="submission" date="2023-02" db="EMBL/GenBank/DDBJ databases">
        <title>Bacterial whole genomic sequence of Curvibacter sp. HBC61.</title>
        <authorList>
            <person name="Le V."/>
            <person name="Ko S.-R."/>
            <person name="Ahn C.-Y."/>
            <person name="Oh H.-M."/>
        </authorList>
    </citation>
    <scope>NUCLEOTIDE SEQUENCE [LARGE SCALE GENOMIC DNA]</scope>
    <source>
        <strain evidence="2 3">HBC61</strain>
    </source>
</reference>
<proteinExistence type="predicted"/>
<evidence type="ECO:0000313" key="2">
    <source>
        <dbReference type="EMBL" id="MDD0837928.1"/>
    </source>
</evidence>
<feature type="region of interest" description="Disordered" evidence="1">
    <location>
        <begin position="132"/>
        <end position="164"/>
    </location>
</feature>
<comment type="caution">
    <text evidence="2">The sequence shown here is derived from an EMBL/GenBank/DDBJ whole genome shotgun (WGS) entry which is preliminary data.</text>
</comment>
<feature type="compositionally biased region" description="Basic and acidic residues" evidence="1">
    <location>
        <begin position="132"/>
        <end position="141"/>
    </location>
</feature>
<evidence type="ECO:0000256" key="1">
    <source>
        <dbReference type="SAM" id="MobiDB-lite"/>
    </source>
</evidence>